<keyword evidence="3" id="KW-0378">Hydrolase</keyword>
<evidence type="ECO:0000313" key="3">
    <source>
        <dbReference type="EMBL" id="SQH25499.1"/>
    </source>
</evidence>
<dbReference type="Gene3D" id="1.10.1740.180">
    <property type="match status" value="1"/>
</dbReference>
<evidence type="ECO:0000259" key="2">
    <source>
        <dbReference type="Pfam" id="PF13020"/>
    </source>
</evidence>
<dbReference type="InterPro" id="IPR024975">
    <property type="entry name" value="NOV_C"/>
</dbReference>
<dbReference type="InterPro" id="IPR021108">
    <property type="entry name" value="Restrct_endonuc_II_BpuJI_N"/>
</dbReference>
<dbReference type="Pfam" id="PF11564">
    <property type="entry name" value="BpuJI_N"/>
    <property type="match status" value="1"/>
</dbReference>
<feature type="domain" description="Protein NO VEIN C-terminal" evidence="2">
    <location>
        <begin position="354"/>
        <end position="443"/>
    </location>
</feature>
<dbReference type="GO" id="GO:0004519">
    <property type="term" value="F:endonuclease activity"/>
    <property type="evidence" value="ECO:0007669"/>
    <property type="project" value="UniProtKB-KW"/>
</dbReference>
<proteinExistence type="predicted"/>
<dbReference type="RefSeq" id="WP_003786462.1">
    <property type="nucleotide sequence ID" value="NZ_CP091518.1"/>
</dbReference>
<dbReference type="EMBL" id="LS483426">
    <property type="protein sequence ID" value="SQH25499.1"/>
    <property type="molecule type" value="Genomic_DNA"/>
</dbReference>
<evidence type="ECO:0000259" key="1">
    <source>
        <dbReference type="Pfam" id="PF11564"/>
    </source>
</evidence>
<sequence>MSETYQIPEEYFFRLHHIRPRFKSNVEEVLLYVANSISDLGKLPEKAFNEQLNAVLRNFVKNQTAEQKTINNWRTEIAALFSFIQETENNELLPSKMAKRLAENQFLDEFFNYFLYSFQYPAGHNKSHAVIAQIQNGIQFRPCQFRPCQFILQIFQAACKLSDKPFYLTAEELTQCAYFDLRVTSHQTKTANDVAKQIIENRENKVSYNHKYEQLKTESGNYPSSGDVYRYAGDILDYMVLANLLKTKGTGHYYLNTDNTDFIKRHLDNTAWFNQYADFYGKQEISAREITVLEKKWFDYVNQFDNIAEFEPSLNETEKADIAALIQEYYAKMKGQESVSTKIIGDLGETLILAHEYLRTKGKSNRQHLINKIPTSLGVGYDLQSIEIEKNKRYIEVKSTRSKKAINSNRFKLTPNEWDSAETLGDRYFIYYLVMNESSKNIFIIQNPVQKYHDNLIKVDSSLTVEFTPQAGEWQPLLEVSCSE</sequence>
<name>A0AAX2J4V2_KINKI</name>
<accession>A0AAX2J4V2</accession>
<dbReference type="REBASE" id="255691">
    <property type="entry name" value="Kki10529ORF1698P"/>
</dbReference>
<dbReference type="AlphaFoldDB" id="A0AAX2J4V2"/>
<feature type="domain" description="Restriction endonuclease type II BpuJI N-terminal" evidence="1">
    <location>
        <begin position="5"/>
        <end position="298"/>
    </location>
</feature>
<dbReference type="Gene3D" id="1.10.10.2080">
    <property type="match status" value="1"/>
</dbReference>
<keyword evidence="3" id="KW-0540">Nuclease</keyword>
<organism evidence="3 4">
    <name type="scientific">Kingella kingae</name>
    <dbReference type="NCBI Taxonomy" id="504"/>
    <lineage>
        <taxon>Bacteria</taxon>
        <taxon>Pseudomonadati</taxon>
        <taxon>Pseudomonadota</taxon>
        <taxon>Betaproteobacteria</taxon>
        <taxon>Neisseriales</taxon>
        <taxon>Neisseriaceae</taxon>
        <taxon>Kingella</taxon>
    </lineage>
</organism>
<gene>
    <name evidence="3" type="ORF">NCTC10529_01699</name>
</gene>
<dbReference type="Proteomes" id="UP000248598">
    <property type="component" value="Chromosome 1"/>
</dbReference>
<dbReference type="Gene3D" id="1.10.10.2090">
    <property type="match status" value="1"/>
</dbReference>
<reference evidence="3 4" key="1">
    <citation type="submission" date="2018-06" db="EMBL/GenBank/DDBJ databases">
        <authorList>
            <consortium name="Pathogen Informatics"/>
            <person name="Doyle S."/>
        </authorList>
    </citation>
    <scope>NUCLEOTIDE SEQUENCE [LARGE SCALE GENOMIC DNA]</scope>
    <source>
        <strain evidence="3 4">NCTC10529</strain>
    </source>
</reference>
<keyword evidence="3" id="KW-0255">Endonuclease</keyword>
<dbReference type="GeneID" id="93262971"/>
<protein>
    <submittedName>
        <fullName evidence="3">Restriction endonuclease BpuJI - N terminal</fullName>
    </submittedName>
</protein>
<evidence type="ECO:0000313" key="4">
    <source>
        <dbReference type="Proteomes" id="UP000248598"/>
    </source>
</evidence>
<dbReference type="Pfam" id="PF13020">
    <property type="entry name" value="NOV_C"/>
    <property type="match status" value="1"/>
</dbReference>